<dbReference type="Proteomes" id="UP000235649">
    <property type="component" value="Unassembled WGS sequence"/>
</dbReference>
<evidence type="ECO:0000313" key="2">
    <source>
        <dbReference type="EMBL" id="PMD72304.1"/>
    </source>
</evidence>
<feature type="domain" description="NADPH-dependent FMN reductase-like" evidence="1">
    <location>
        <begin position="2"/>
        <end position="153"/>
    </location>
</feature>
<accession>A0A2N7AVZ5</accession>
<dbReference type="AlphaFoldDB" id="A0A2N7AVZ5"/>
<sequence>MTKINIILGSSRKNSLGKNLFSYLKNNKVIYEVGDTKIHFIEIGDYDLPFFYETLPPMNNKDRKLPDNQQKWLDDMLDADGYIIMTPEYNHSFPAVLKNALDFLANQCVNKPAIIMSYSDNIRGGQFGGFDLSPVLTRLGFFVLPPQVVIGNVQKNFDEQGDFYENAPSKDFYTKQLKQTVEKIIFYGKLFKENPFKFNS</sequence>
<dbReference type="InterPro" id="IPR029039">
    <property type="entry name" value="Flavoprotein-like_sf"/>
</dbReference>
<dbReference type="Pfam" id="PF03358">
    <property type="entry name" value="FMN_red"/>
    <property type="match status" value="1"/>
</dbReference>
<protein>
    <submittedName>
        <fullName evidence="2">NADPH-dependent FMN reductase</fullName>
    </submittedName>
</protein>
<dbReference type="EMBL" id="NIPR01000007">
    <property type="protein sequence ID" value="PMD72304.1"/>
    <property type="molecule type" value="Genomic_DNA"/>
</dbReference>
<dbReference type="SUPFAM" id="SSF52218">
    <property type="entry name" value="Flavoproteins"/>
    <property type="match status" value="1"/>
</dbReference>
<dbReference type="PANTHER" id="PTHR30543:SF21">
    <property type="entry name" value="NAD(P)H-DEPENDENT FMN REDUCTASE LOT6"/>
    <property type="match status" value="1"/>
</dbReference>
<dbReference type="RefSeq" id="WP_102195647.1">
    <property type="nucleotide sequence ID" value="NZ_NIPR01000007.1"/>
</dbReference>
<gene>
    <name evidence="2" type="ORF">CBP76_03975</name>
</gene>
<dbReference type="Gene3D" id="3.40.50.360">
    <property type="match status" value="1"/>
</dbReference>
<dbReference type="InterPro" id="IPR005025">
    <property type="entry name" value="FMN_Rdtase-like_dom"/>
</dbReference>
<keyword evidence="3" id="KW-1185">Reference proteome</keyword>
<dbReference type="InterPro" id="IPR050712">
    <property type="entry name" value="NAD(P)H-dep_reductase"/>
</dbReference>
<dbReference type="GO" id="GO:0005829">
    <property type="term" value="C:cytosol"/>
    <property type="evidence" value="ECO:0007669"/>
    <property type="project" value="TreeGrafter"/>
</dbReference>
<name>A0A2N7AVZ5_9LACO</name>
<dbReference type="GO" id="GO:0016491">
    <property type="term" value="F:oxidoreductase activity"/>
    <property type="evidence" value="ECO:0007669"/>
    <property type="project" value="InterPro"/>
</dbReference>
<evidence type="ECO:0000313" key="3">
    <source>
        <dbReference type="Proteomes" id="UP000235649"/>
    </source>
</evidence>
<dbReference type="OrthoDB" id="9812295at2"/>
<proteinExistence type="predicted"/>
<comment type="caution">
    <text evidence="2">The sequence shown here is derived from an EMBL/GenBank/DDBJ whole genome shotgun (WGS) entry which is preliminary data.</text>
</comment>
<dbReference type="PANTHER" id="PTHR30543">
    <property type="entry name" value="CHROMATE REDUCTASE"/>
    <property type="match status" value="1"/>
</dbReference>
<reference evidence="2 3" key="1">
    <citation type="submission" date="2017-05" db="EMBL/GenBank/DDBJ databases">
        <title>Lactobacillus nurukis nov., sp. nov., isolated from nuruk.</title>
        <authorList>
            <person name="Kim S.-J."/>
        </authorList>
    </citation>
    <scope>NUCLEOTIDE SEQUENCE [LARGE SCALE GENOMIC DNA]</scope>
    <source>
        <strain evidence="2 3">SYF10-1a</strain>
    </source>
</reference>
<dbReference type="GO" id="GO:0010181">
    <property type="term" value="F:FMN binding"/>
    <property type="evidence" value="ECO:0007669"/>
    <property type="project" value="TreeGrafter"/>
</dbReference>
<evidence type="ECO:0000259" key="1">
    <source>
        <dbReference type="Pfam" id="PF03358"/>
    </source>
</evidence>
<organism evidence="2 3">
    <name type="scientific">Companilactobacillus nuruki</name>
    <dbReference type="NCBI Taxonomy" id="1993540"/>
    <lineage>
        <taxon>Bacteria</taxon>
        <taxon>Bacillati</taxon>
        <taxon>Bacillota</taxon>
        <taxon>Bacilli</taxon>
        <taxon>Lactobacillales</taxon>
        <taxon>Lactobacillaceae</taxon>
        <taxon>Companilactobacillus</taxon>
    </lineage>
</organism>